<sequence length="59" mass="6547">DTTVQKIYYYNAEAGTLTNTAPTSGTAGYNYGQTDEHKNKCVKVTIQGEDVKVSWYPEP</sequence>
<protein>
    <submittedName>
        <fullName evidence="1">Uncharacterized protein</fullName>
    </submittedName>
</protein>
<reference evidence="1" key="2">
    <citation type="journal article" date="2021" name="PeerJ">
        <title>Extensive microbial diversity within the chicken gut microbiome revealed by metagenomics and culture.</title>
        <authorList>
            <person name="Gilroy R."/>
            <person name="Ravi A."/>
            <person name="Getino M."/>
            <person name="Pursley I."/>
            <person name="Horton D.L."/>
            <person name="Alikhan N.F."/>
            <person name="Baker D."/>
            <person name="Gharbi K."/>
            <person name="Hall N."/>
            <person name="Watson M."/>
            <person name="Adriaenssens E.M."/>
            <person name="Foster-Nyarko E."/>
            <person name="Jarju S."/>
            <person name="Secka A."/>
            <person name="Antonio M."/>
            <person name="Oren A."/>
            <person name="Chaudhuri R.R."/>
            <person name="La Ragione R."/>
            <person name="Hildebrand F."/>
            <person name="Pallen M.J."/>
        </authorList>
    </citation>
    <scope>NUCLEOTIDE SEQUENCE</scope>
    <source>
        <strain evidence="1">E3-2379</strain>
    </source>
</reference>
<organism evidence="1 2">
    <name type="scientific">Candidatus Scybalomonas excrementavium</name>
    <dbReference type="NCBI Taxonomy" id="2840943"/>
    <lineage>
        <taxon>Bacteria</taxon>
        <taxon>Bacillati</taxon>
        <taxon>Bacillota</taxon>
        <taxon>Clostridia</taxon>
        <taxon>Lachnospirales</taxon>
        <taxon>Lachnospiraceae</taxon>
        <taxon>Lachnospiraceae incertae sedis</taxon>
        <taxon>Candidatus Scybalomonas</taxon>
    </lineage>
</organism>
<accession>A0A9D9HYW0</accession>
<feature type="non-terminal residue" evidence="1">
    <location>
        <position position="1"/>
    </location>
</feature>
<comment type="caution">
    <text evidence="1">The sequence shown here is derived from an EMBL/GenBank/DDBJ whole genome shotgun (WGS) entry which is preliminary data.</text>
</comment>
<dbReference type="AlphaFoldDB" id="A0A9D9HYW0"/>
<evidence type="ECO:0000313" key="2">
    <source>
        <dbReference type="Proteomes" id="UP000823618"/>
    </source>
</evidence>
<evidence type="ECO:0000313" key="1">
    <source>
        <dbReference type="EMBL" id="MBO8462580.1"/>
    </source>
</evidence>
<dbReference type="Proteomes" id="UP000823618">
    <property type="component" value="Unassembled WGS sequence"/>
</dbReference>
<proteinExistence type="predicted"/>
<gene>
    <name evidence="1" type="ORF">IAC13_01460</name>
</gene>
<name>A0A9D9HYW0_9FIRM</name>
<reference evidence="1" key="1">
    <citation type="submission" date="2020-10" db="EMBL/GenBank/DDBJ databases">
        <authorList>
            <person name="Gilroy R."/>
        </authorList>
    </citation>
    <scope>NUCLEOTIDE SEQUENCE</scope>
    <source>
        <strain evidence="1">E3-2379</strain>
    </source>
</reference>
<dbReference type="EMBL" id="JADIML010000042">
    <property type="protein sequence ID" value="MBO8462580.1"/>
    <property type="molecule type" value="Genomic_DNA"/>
</dbReference>